<keyword evidence="1" id="KW-0812">Transmembrane</keyword>
<dbReference type="EMBL" id="DWVS01000281">
    <property type="protein sequence ID" value="HJC88527.1"/>
    <property type="molecule type" value="Genomic_DNA"/>
</dbReference>
<gene>
    <name evidence="3" type="ORF">H9926_10990</name>
</gene>
<evidence type="ECO:0000256" key="1">
    <source>
        <dbReference type="SAM" id="Phobius"/>
    </source>
</evidence>
<feature type="transmembrane region" description="Helical" evidence="1">
    <location>
        <begin position="210"/>
        <end position="229"/>
    </location>
</feature>
<feature type="transmembrane region" description="Helical" evidence="1">
    <location>
        <begin position="82"/>
        <end position="107"/>
    </location>
</feature>
<feature type="domain" description="Acyltransferase 3" evidence="2">
    <location>
        <begin position="10"/>
        <end position="334"/>
    </location>
</feature>
<keyword evidence="3" id="KW-0808">Transferase</keyword>
<comment type="caution">
    <text evidence="3">The sequence shown here is derived from an EMBL/GenBank/DDBJ whole genome shotgun (WGS) entry which is preliminary data.</text>
</comment>
<keyword evidence="3" id="KW-0012">Acyltransferase</keyword>
<keyword evidence="1" id="KW-1133">Transmembrane helix</keyword>
<keyword evidence="1" id="KW-0472">Membrane</keyword>
<protein>
    <submittedName>
        <fullName evidence="3">Acyltransferase</fullName>
    </submittedName>
</protein>
<evidence type="ECO:0000313" key="3">
    <source>
        <dbReference type="EMBL" id="HJC88527.1"/>
    </source>
</evidence>
<dbReference type="Pfam" id="PF01757">
    <property type="entry name" value="Acyl_transf_3"/>
    <property type="match status" value="1"/>
</dbReference>
<dbReference type="Proteomes" id="UP000823922">
    <property type="component" value="Unassembled WGS sequence"/>
</dbReference>
<dbReference type="GO" id="GO:0016747">
    <property type="term" value="F:acyltransferase activity, transferring groups other than amino-acyl groups"/>
    <property type="evidence" value="ECO:0007669"/>
    <property type="project" value="InterPro"/>
</dbReference>
<feature type="transmembrane region" description="Helical" evidence="1">
    <location>
        <begin position="322"/>
        <end position="340"/>
    </location>
</feature>
<proteinExistence type="predicted"/>
<dbReference type="AlphaFoldDB" id="A0A9D2TRZ3"/>
<evidence type="ECO:0000313" key="4">
    <source>
        <dbReference type="Proteomes" id="UP000823922"/>
    </source>
</evidence>
<evidence type="ECO:0000259" key="2">
    <source>
        <dbReference type="Pfam" id="PF01757"/>
    </source>
</evidence>
<accession>A0A9D2TRZ3</accession>
<organism evidence="3 4">
    <name type="scientific">Candidatus Eisenbergiella intestinigallinarum</name>
    <dbReference type="NCBI Taxonomy" id="2838549"/>
    <lineage>
        <taxon>Bacteria</taxon>
        <taxon>Bacillati</taxon>
        <taxon>Bacillota</taxon>
        <taxon>Clostridia</taxon>
        <taxon>Lachnospirales</taxon>
        <taxon>Lachnospiraceae</taxon>
        <taxon>Eisenbergiella</taxon>
    </lineage>
</organism>
<feature type="transmembrane region" description="Helical" evidence="1">
    <location>
        <begin position="119"/>
        <end position="142"/>
    </location>
</feature>
<sequence>MPKTEKKSVVWIDCAKFLAILAVLIDHGKGILYEGETIQYISFFSVSVFFFLSGMTTWYSLGRKKAEETFVRWTARRLWRIIAPYLVAVAVCQFLKSGFTLSLGPYILWALNFNLEGQFYFVLIYLQLIAAAPVLYLLTVFCRRGRFSFLWRSGYLAAALALSLFCVKHSTALQTYGGGNYLLGGTYLFLFVMGMIAADMQIVIRYRSRAFFCAAVATVIYAAALVFLLKDRLALDEALFGWLLRVNPPGITMTVYSLAVIFLIFSWCSLGALMNHGVVSRILAVSAWLGRYTLYIFLYHMLILEYLPAMLPFLSEISPLKTIVYLGAMIGLPVGGKLLYDTFCRRLMKKAIAEAVEESARRPEREEAEFSRRSG</sequence>
<dbReference type="InterPro" id="IPR002656">
    <property type="entry name" value="Acyl_transf_3_dom"/>
</dbReference>
<feature type="transmembrane region" description="Helical" evidence="1">
    <location>
        <begin position="37"/>
        <end position="61"/>
    </location>
</feature>
<name>A0A9D2TRZ3_9FIRM</name>
<feature type="transmembrane region" description="Helical" evidence="1">
    <location>
        <begin position="179"/>
        <end position="198"/>
    </location>
</feature>
<reference evidence="3" key="2">
    <citation type="submission" date="2021-04" db="EMBL/GenBank/DDBJ databases">
        <authorList>
            <person name="Gilroy R."/>
        </authorList>
    </citation>
    <scope>NUCLEOTIDE SEQUENCE</scope>
    <source>
        <strain evidence="3">ChiBcec1-1630</strain>
    </source>
</reference>
<feature type="transmembrane region" description="Helical" evidence="1">
    <location>
        <begin position="154"/>
        <end position="173"/>
    </location>
</feature>
<reference evidence="3" key="1">
    <citation type="journal article" date="2021" name="PeerJ">
        <title>Extensive microbial diversity within the chicken gut microbiome revealed by metagenomics and culture.</title>
        <authorList>
            <person name="Gilroy R."/>
            <person name="Ravi A."/>
            <person name="Getino M."/>
            <person name="Pursley I."/>
            <person name="Horton D.L."/>
            <person name="Alikhan N.F."/>
            <person name="Baker D."/>
            <person name="Gharbi K."/>
            <person name="Hall N."/>
            <person name="Watson M."/>
            <person name="Adriaenssens E.M."/>
            <person name="Foster-Nyarko E."/>
            <person name="Jarju S."/>
            <person name="Secka A."/>
            <person name="Antonio M."/>
            <person name="Oren A."/>
            <person name="Chaudhuri R.R."/>
            <person name="La Ragione R."/>
            <person name="Hildebrand F."/>
            <person name="Pallen M.J."/>
        </authorList>
    </citation>
    <scope>NUCLEOTIDE SEQUENCE</scope>
    <source>
        <strain evidence="3">ChiBcec1-1630</strain>
    </source>
</reference>
<feature type="transmembrane region" description="Helical" evidence="1">
    <location>
        <begin position="249"/>
        <end position="270"/>
    </location>
</feature>
<feature type="transmembrane region" description="Helical" evidence="1">
    <location>
        <begin position="9"/>
        <end position="25"/>
    </location>
</feature>
<feature type="transmembrane region" description="Helical" evidence="1">
    <location>
        <begin position="282"/>
        <end position="302"/>
    </location>
</feature>